<dbReference type="AlphaFoldDB" id="A0A9Q1AA12"/>
<accession>A0A9Q1AA12</accession>
<protein>
    <submittedName>
        <fullName evidence="3">MECHANOSENSITIVE ION CHANNEL PROTEIN 5</fullName>
    </submittedName>
</protein>
<dbReference type="EMBL" id="JAPFFK010000005">
    <property type="protein sequence ID" value="KAJ6763409.1"/>
    <property type="molecule type" value="Genomic_DNA"/>
</dbReference>
<evidence type="ECO:0000256" key="2">
    <source>
        <dbReference type="ARBA" id="ARBA00008017"/>
    </source>
</evidence>
<comment type="caution">
    <text evidence="3">The sequence shown here is derived from an EMBL/GenBank/DDBJ whole genome shotgun (WGS) entry which is preliminary data.</text>
</comment>
<reference evidence="3" key="2">
    <citation type="journal article" date="2023" name="Int. J. Mol. Sci.">
        <title>De Novo Assembly and Annotation of 11 Diverse Shrub Willow (Salix) Genomes Reveals Novel Gene Organization in Sex-Linked Regions.</title>
        <authorList>
            <person name="Hyden B."/>
            <person name="Feng K."/>
            <person name="Yates T.B."/>
            <person name="Jawdy S."/>
            <person name="Cereghino C."/>
            <person name="Smart L.B."/>
            <person name="Muchero W."/>
        </authorList>
    </citation>
    <scope>NUCLEOTIDE SEQUENCE</scope>
    <source>
        <tissue evidence="3">Shoot tip</tissue>
    </source>
</reference>
<dbReference type="GO" id="GO:0006820">
    <property type="term" value="P:monoatomic anion transport"/>
    <property type="evidence" value="ECO:0007669"/>
    <property type="project" value="TreeGrafter"/>
</dbReference>
<gene>
    <name evidence="3" type="ORF">OIU79_024039</name>
</gene>
<dbReference type="InterPro" id="IPR016688">
    <property type="entry name" value="MscS-like_plants/fungi"/>
</dbReference>
<organism evidence="3 4">
    <name type="scientific">Salix purpurea</name>
    <name type="common">Purple osier willow</name>
    <dbReference type="NCBI Taxonomy" id="77065"/>
    <lineage>
        <taxon>Eukaryota</taxon>
        <taxon>Viridiplantae</taxon>
        <taxon>Streptophyta</taxon>
        <taxon>Embryophyta</taxon>
        <taxon>Tracheophyta</taxon>
        <taxon>Spermatophyta</taxon>
        <taxon>Magnoliopsida</taxon>
        <taxon>eudicotyledons</taxon>
        <taxon>Gunneridae</taxon>
        <taxon>Pentapetalae</taxon>
        <taxon>rosids</taxon>
        <taxon>fabids</taxon>
        <taxon>Malpighiales</taxon>
        <taxon>Salicaceae</taxon>
        <taxon>Saliceae</taxon>
        <taxon>Salix</taxon>
    </lineage>
</organism>
<comment type="subcellular location">
    <subcellularLocation>
        <location evidence="1">Membrane</location>
        <topology evidence="1">Multi-pass membrane protein</topology>
    </subcellularLocation>
</comment>
<dbReference type="GO" id="GO:0050982">
    <property type="term" value="P:detection of mechanical stimulus"/>
    <property type="evidence" value="ECO:0007669"/>
    <property type="project" value="TreeGrafter"/>
</dbReference>
<evidence type="ECO:0000256" key="1">
    <source>
        <dbReference type="ARBA" id="ARBA00004141"/>
    </source>
</evidence>
<dbReference type="PANTHER" id="PTHR31618:SF26">
    <property type="entry name" value="MECHANOSENSITIVE ION CHANNEL PROTEIN"/>
    <property type="match status" value="1"/>
</dbReference>
<evidence type="ECO:0000313" key="4">
    <source>
        <dbReference type="Proteomes" id="UP001151532"/>
    </source>
</evidence>
<keyword evidence="4" id="KW-1185">Reference proteome</keyword>
<evidence type="ECO:0000313" key="3">
    <source>
        <dbReference type="EMBL" id="KAJ6763409.1"/>
    </source>
</evidence>
<dbReference type="OrthoDB" id="544685at2759"/>
<sequence length="70" mass="7932">MERLRKLSMTNRPTAWNVKRLVSYIKSSGLSTISRTVDDFGNVESEITSEWEARGNAQRVFRNVAKSGAK</sequence>
<comment type="similarity">
    <text evidence="2">Belongs to the MscS (TC 1.A.23) family.</text>
</comment>
<dbReference type="PANTHER" id="PTHR31618">
    <property type="entry name" value="MECHANOSENSITIVE ION CHANNEL PROTEIN 5"/>
    <property type="match status" value="1"/>
</dbReference>
<reference evidence="3" key="1">
    <citation type="submission" date="2022-11" db="EMBL/GenBank/DDBJ databases">
        <authorList>
            <person name="Hyden B.L."/>
            <person name="Feng K."/>
            <person name="Yates T."/>
            <person name="Jawdy S."/>
            <person name="Smart L.B."/>
            <person name="Muchero W."/>
        </authorList>
    </citation>
    <scope>NUCLEOTIDE SEQUENCE</scope>
    <source>
        <tissue evidence="3">Shoot tip</tissue>
    </source>
</reference>
<name>A0A9Q1AA12_SALPP</name>
<dbReference type="Proteomes" id="UP001151532">
    <property type="component" value="Chromosome 13"/>
</dbReference>
<proteinExistence type="inferred from homology"/>
<dbReference type="GO" id="GO:0008381">
    <property type="term" value="F:mechanosensitive monoatomic ion channel activity"/>
    <property type="evidence" value="ECO:0007669"/>
    <property type="project" value="TreeGrafter"/>
</dbReference>
<dbReference type="GO" id="GO:0005886">
    <property type="term" value="C:plasma membrane"/>
    <property type="evidence" value="ECO:0007669"/>
    <property type="project" value="TreeGrafter"/>
</dbReference>